<evidence type="ECO:0000256" key="1">
    <source>
        <dbReference type="ARBA" id="ARBA00001947"/>
    </source>
</evidence>
<dbReference type="SUPFAM" id="SSF51735">
    <property type="entry name" value="NAD(P)-binding Rossmann-fold domains"/>
    <property type="match status" value="1"/>
</dbReference>
<dbReference type="AlphaFoldDB" id="A0AAU7JK28"/>
<dbReference type="GO" id="GO:0008270">
    <property type="term" value="F:zinc ion binding"/>
    <property type="evidence" value="ECO:0007669"/>
    <property type="project" value="InterPro"/>
</dbReference>
<dbReference type="InterPro" id="IPR002328">
    <property type="entry name" value="ADH_Zn_CS"/>
</dbReference>
<dbReference type="InterPro" id="IPR020843">
    <property type="entry name" value="ER"/>
</dbReference>
<dbReference type="GO" id="GO:0005737">
    <property type="term" value="C:cytoplasm"/>
    <property type="evidence" value="ECO:0007669"/>
    <property type="project" value="TreeGrafter"/>
</dbReference>
<dbReference type="PANTHER" id="PTHR42940:SF8">
    <property type="entry name" value="VACUOLAR PROTEIN SORTING-ASSOCIATED PROTEIN 11"/>
    <property type="match status" value="1"/>
</dbReference>
<dbReference type="PANTHER" id="PTHR42940">
    <property type="entry name" value="ALCOHOL DEHYDROGENASE 1-RELATED"/>
    <property type="match status" value="1"/>
</dbReference>
<evidence type="ECO:0000256" key="2">
    <source>
        <dbReference type="ARBA" id="ARBA00008072"/>
    </source>
</evidence>
<dbReference type="PROSITE" id="PS00059">
    <property type="entry name" value="ADH_ZINC"/>
    <property type="match status" value="1"/>
</dbReference>
<dbReference type="EMBL" id="CP157484">
    <property type="protein sequence ID" value="XBO40768.1"/>
    <property type="molecule type" value="Genomic_DNA"/>
</dbReference>
<dbReference type="Pfam" id="PF08240">
    <property type="entry name" value="ADH_N"/>
    <property type="match status" value="1"/>
</dbReference>
<dbReference type="SMART" id="SM00829">
    <property type="entry name" value="PKS_ER"/>
    <property type="match status" value="1"/>
</dbReference>
<sequence length="351" mass="35983">MKAWAVVRHSEPLECIEVKRPEPTGTEVVVGVEACGVCHSDLHFWKGVYNMGGGKVLTLADRGVTLPRAPGHEIAGRVVAAGPDATGVTVGERYVVYPWIGCGHCEHCLNEDDNLCASQSSIGVVRHGGFASEVVAPHPRYLVPLGGLDPALASTFACSGITVYSAIQKIMPMPPDKPIVLIGAGGLGLAAISMLRAFDHRAIISVDIDPAKRQAALDLGATAAVDGTGDDVAQRIIAAAGGPVDAVIDFVNASATAAAGMGALAKGGTLVNVGVAGGELTLSLAGMVFRALSVMGSNTGSVKDLRAVMALAQSGKLPPLPVTRFQKDDANLAMQQLKAGEITGRAVLVDS</sequence>
<dbReference type="InterPro" id="IPR013154">
    <property type="entry name" value="ADH-like_N"/>
</dbReference>
<dbReference type="Gene3D" id="3.40.50.720">
    <property type="entry name" value="NAD(P)-binding Rossmann-like Domain"/>
    <property type="match status" value="1"/>
</dbReference>
<dbReference type="RefSeq" id="WP_406857625.1">
    <property type="nucleotide sequence ID" value="NZ_CP157484.1"/>
</dbReference>
<organism evidence="9">
    <name type="scientific">Alsobacter sp. KACC 23698</name>
    <dbReference type="NCBI Taxonomy" id="3149229"/>
    <lineage>
        <taxon>Bacteria</taxon>
        <taxon>Pseudomonadati</taxon>
        <taxon>Pseudomonadota</taxon>
        <taxon>Alphaproteobacteria</taxon>
        <taxon>Hyphomicrobiales</taxon>
        <taxon>Alsobacteraceae</taxon>
        <taxon>Alsobacter</taxon>
    </lineage>
</organism>
<reference evidence="9" key="1">
    <citation type="submission" date="2024-05" db="EMBL/GenBank/DDBJ databases">
        <authorList>
            <person name="Kim S."/>
            <person name="Heo J."/>
            <person name="Choi H."/>
            <person name="Choi Y."/>
            <person name="Kwon S.-W."/>
            <person name="Kim Y."/>
        </authorList>
    </citation>
    <scope>NUCLEOTIDE SEQUENCE</scope>
    <source>
        <strain evidence="9">KACC 23698</strain>
    </source>
</reference>
<keyword evidence="6" id="KW-0560">Oxidoreductase</keyword>
<evidence type="ECO:0000256" key="4">
    <source>
        <dbReference type="ARBA" id="ARBA00022723"/>
    </source>
</evidence>
<comment type="cofactor">
    <cofactor evidence="1 7">
        <name>Zn(2+)</name>
        <dbReference type="ChEBI" id="CHEBI:29105"/>
    </cofactor>
</comment>
<dbReference type="Gene3D" id="3.90.180.10">
    <property type="entry name" value="Medium-chain alcohol dehydrogenases, catalytic domain"/>
    <property type="match status" value="1"/>
</dbReference>
<dbReference type="InterPro" id="IPR036291">
    <property type="entry name" value="NAD(P)-bd_dom_sf"/>
</dbReference>
<evidence type="ECO:0000256" key="3">
    <source>
        <dbReference type="ARBA" id="ARBA00013190"/>
    </source>
</evidence>
<dbReference type="InterPro" id="IPR011032">
    <property type="entry name" value="GroES-like_sf"/>
</dbReference>
<dbReference type="SUPFAM" id="SSF50129">
    <property type="entry name" value="GroES-like"/>
    <property type="match status" value="1"/>
</dbReference>
<keyword evidence="5 7" id="KW-0862">Zinc</keyword>
<dbReference type="Pfam" id="PF00107">
    <property type="entry name" value="ADH_zinc_N"/>
    <property type="match status" value="1"/>
</dbReference>
<gene>
    <name evidence="9" type="ORF">ABEG18_08390</name>
</gene>
<proteinExistence type="inferred from homology"/>
<feature type="domain" description="Enoyl reductase (ER)" evidence="8">
    <location>
        <begin position="8"/>
        <end position="348"/>
    </location>
</feature>
<name>A0AAU7JK28_9HYPH</name>
<dbReference type="EC" id="1.1.1.1" evidence="3"/>
<dbReference type="InterPro" id="IPR013149">
    <property type="entry name" value="ADH-like_C"/>
</dbReference>
<dbReference type="CDD" id="cd08240">
    <property type="entry name" value="6_hydroxyhexanoate_dh_like"/>
    <property type="match status" value="1"/>
</dbReference>
<comment type="similarity">
    <text evidence="2 7">Belongs to the zinc-containing alcohol dehydrogenase family.</text>
</comment>
<keyword evidence="4 7" id="KW-0479">Metal-binding</keyword>
<evidence type="ECO:0000313" key="9">
    <source>
        <dbReference type="EMBL" id="XBO40768.1"/>
    </source>
</evidence>
<evidence type="ECO:0000256" key="5">
    <source>
        <dbReference type="ARBA" id="ARBA00022833"/>
    </source>
</evidence>
<dbReference type="GO" id="GO:0004022">
    <property type="term" value="F:alcohol dehydrogenase (NAD+) activity"/>
    <property type="evidence" value="ECO:0007669"/>
    <property type="project" value="UniProtKB-EC"/>
</dbReference>
<accession>A0AAU7JK28</accession>
<protein>
    <recommendedName>
        <fullName evidence="3">alcohol dehydrogenase</fullName>
        <ecNumber evidence="3">1.1.1.1</ecNumber>
    </recommendedName>
</protein>
<evidence type="ECO:0000256" key="7">
    <source>
        <dbReference type="RuleBase" id="RU361277"/>
    </source>
</evidence>
<evidence type="ECO:0000259" key="8">
    <source>
        <dbReference type="SMART" id="SM00829"/>
    </source>
</evidence>
<evidence type="ECO:0000256" key="6">
    <source>
        <dbReference type="ARBA" id="ARBA00023002"/>
    </source>
</evidence>